<sequence length="633" mass="71954">MFLFVFSDMFAPNFKFENEETTFQVDLPESNELTASSVRLVDTLIRKYREENMIELDPEYNAALPKISEDSRNAFHLIDVVREKKYRHHKVKDEPEKFQFTQGVEKYCEVPSFMDLKLCKPILKSLTEMSLDKPMSIQCACIPVALLNRDICACARTGSGKTLAFLLPILERMVKKPFVTSRSVTRALIISPTRELAVQIFKVAEKLVKYCPKIRVQLAAGGLDLHSQEASLRQNPDLVIATPGRLIDHLSNAPSFNLHHIEYLVLDEADKYAFGELSFPNKCLSANCRLLDEYFVEQIGEIVRHCGKQRQTLLFSATMTESVKELATVSLKDPVQVFLNQATAVAKRLQQEFVRVRTHREGDRLPILVALLVRTFNHRTIVFLPTKKECHRVHILLSLMGLSCSELHGDMTQAQRLDALRRFSEVAGESTDKNDVSSDSNAAPRVEILLATDLASRGLDIPDVQTVINYTLPPTLKQYIHRVGRTARATKVGRISFDMKCFIFQSFPSAVSLVGEADRKLLKQIMKEAPYPVQARVIAPEIITRFREKISKLENAVEEILCAEAEERELRAAQVQLDKAEKLATGDVKGKANSLRRTDWFLERKLQHKRERRAASRTAAAKRRRRQSDSDSD</sequence>
<keyword evidence="3 9" id="KW-0347">Helicase</keyword>
<keyword evidence="5" id="KW-0175">Coiled coil</keyword>
<feature type="coiled-coil region" evidence="5">
    <location>
        <begin position="543"/>
        <end position="583"/>
    </location>
</feature>
<dbReference type="SMART" id="SM00487">
    <property type="entry name" value="DEXDc"/>
    <property type="match status" value="1"/>
</dbReference>
<dbReference type="PANTHER" id="PTHR47959:SF1">
    <property type="entry name" value="ATP-DEPENDENT RNA HELICASE DBPA"/>
    <property type="match status" value="1"/>
</dbReference>
<evidence type="ECO:0000259" key="8">
    <source>
        <dbReference type="PROSITE" id="PS51194"/>
    </source>
</evidence>
<dbReference type="InterPro" id="IPR011545">
    <property type="entry name" value="DEAD/DEAH_box_helicase_dom"/>
</dbReference>
<dbReference type="InterPro" id="IPR014001">
    <property type="entry name" value="Helicase_ATP-bd"/>
</dbReference>
<organism evidence="9 10">
    <name type="scientific">Fasciola gigantica</name>
    <name type="common">Giant liver fluke</name>
    <dbReference type="NCBI Taxonomy" id="46835"/>
    <lineage>
        <taxon>Eukaryota</taxon>
        <taxon>Metazoa</taxon>
        <taxon>Spiralia</taxon>
        <taxon>Lophotrochozoa</taxon>
        <taxon>Platyhelminthes</taxon>
        <taxon>Trematoda</taxon>
        <taxon>Digenea</taxon>
        <taxon>Plagiorchiida</taxon>
        <taxon>Echinostomata</taxon>
        <taxon>Echinostomatoidea</taxon>
        <taxon>Fasciolidae</taxon>
        <taxon>Fasciola</taxon>
    </lineage>
</organism>
<dbReference type="Pfam" id="PF00270">
    <property type="entry name" value="DEAD"/>
    <property type="match status" value="1"/>
</dbReference>
<name>A0A504YG22_FASGI</name>
<proteinExistence type="predicted"/>
<dbReference type="SUPFAM" id="SSF52540">
    <property type="entry name" value="P-loop containing nucleoside triphosphate hydrolases"/>
    <property type="match status" value="2"/>
</dbReference>
<dbReference type="CDD" id="cd17947">
    <property type="entry name" value="DEADc_DDX27"/>
    <property type="match status" value="1"/>
</dbReference>
<dbReference type="STRING" id="46835.A0A504YG22"/>
<dbReference type="SMART" id="SM00490">
    <property type="entry name" value="HELICc"/>
    <property type="match status" value="1"/>
</dbReference>
<dbReference type="CDD" id="cd18787">
    <property type="entry name" value="SF2_C_DEAD"/>
    <property type="match status" value="1"/>
</dbReference>
<dbReference type="GO" id="GO:0003676">
    <property type="term" value="F:nucleic acid binding"/>
    <property type="evidence" value="ECO:0007669"/>
    <property type="project" value="InterPro"/>
</dbReference>
<protein>
    <submittedName>
        <fullName evidence="9">ATP dependent RNA helicase DDX27</fullName>
    </submittedName>
</protein>
<evidence type="ECO:0000256" key="2">
    <source>
        <dbReference type="ARBA" id="ARBA00022801"/>
    </source>
</evidence>
<keyword evidence="1" id="KW-0547">Nucleotide-binding</keyword>
<dbReference type="Proteomes" id="UP000316759">
    <property type="component" value="Unassembled WGS sequence"/>
</dbReference>
<dbReference type="EMBL" id="SUNJ01009153">
    <property type="protein sequence ID" value="TPP60652.1"/>
    <property type="molecule type" value="Genomic_DNA"/>
</dbReference>
<gene>
    <name evidence="9" type="ORF">FGIG_08342</name>
</gene>
<reference evidence="9 10" key="1">
    <citation type="submission" date="2019-04" db="EMBL/GenBank/DDBJ databases">
        <title>Annotation for the trematode Fasciola gigantica.</title>
        <authorList>
            <person name="Choi Y.-J."/>
        </authorList>
    </citation>
    <scope>NUCLEOTIDE SEQUENCE [LARGE SCALE GENOMIC DNA]</scope>
    <source>
        <strain evidence="9">Uganda_cow_1</strain>
    </source>
</reference>
<keyword evidence="10" id="KW-1185">Reference proteome</keyword>
<dbReference type="AlphaFoldDB" id="A0A504YG22"/>
<accession>A0A504YG22</accession>
<dbReference type="Pfam" id="PF00271">
    <property type="entry name" value="Helicase_C"/>
    <property type="match status" value="1"/>
</dbReference>
<dbReference type="GO" id="GO:0003724">
    <property type="term" value="F:RNA helicase activity"/>
    <property type="evidence" value="ECO:0007669"/>
    <property type="project" value="TreeGrafter"/>
</dbReference>
<dbReference type="GO" id="GO:0005829">
    <property type="term" value="C:cytosol"/>
    <property type="evidence" value="ECO:0007669"/>
    <property type="project" value="TreeGrafter"/>
</dbReference>
<dbReference type="InterPro" id="IPR050079">
    <property type="entry name" value="DEAD_box_RNA_helicase"/>
</dbReference>
<evidence type="ECO:0000313" key="9">
    <source>
        <dbReference type="EMBL" id="TPP60652.1"/>
    </source>
</evidence>
<evidence type="ECO:0000259" key="7">
    <source>
        <dbReference type="PROSITE" id="PS51192"/>
    </source>
</evidence>
<dbReference type="GO" id="GO:0016787">
    <property type="term" value="F:hydrolase activity"/>
    <property type="evidence" value="ECO:0007669"/>
    <property type="project" value="UniProtKB-KW"/>
</dbReference>
<dbReference type="PROSITE" id="PS51194">
    <property type="entry name" value="HELICASE_CTER"/>
    <property type="match status" value="1"/>
</dbReference>
<evidence type="ECO:0000256" key="4">
    <source>
        <dbReference type="ARBA" id="ARBA00022840"/>
    </source>
</evidence>
<comment type="caution">
    <text evidence="9">The sequence shown here is derived from an EMBL/GenBank/DDBJ whole genome shotgun (WGS) entry which is preliminary data.</text>
</comment>
<evidence type="ECO:0000256" key="6">
    <source>
        <dbReference type="SAM" id="MobiDB-lite"/>
    </source>
</evidence>
<evidence type="ECO:0000313" key="10">
    <source>
        <dbReference type="Proteomes" id="UP000316759"/>
    </source>
</evidence>
<feature type="domain" description="Helicase C-terminal" evidence="8">
    <location>
        <begin position="367"/>
        <end position="544"/>
    </location>
</feature>
<keyword evidence="2" id="KW-0378">Hydrolase</keyword>
<dbReference type="OrthoDB" id="10259843at2759"/>
<evidence type="ECO:0000256" key="1">
    <source>
        <dbReference type="ARBA" id="ARBA00022741"/>
    </source>
</evidence>
<keyword evidence="4" id="KW-0067">ATP-binding</keyword>
<feature type="domain" description="Helicase ATP-binding" evidence="7">
    <location>
        <begin position="142"/>
        <end position="337"/>
    </location>
</feature>
<dbReference type="PANTHER" id="PTHR47959">
    <property type="entry name" value="ATP-DEPENDENT RNA HELICASE RHLE-RELATED"/>
    <property type="match status" value="1"/>
</dbReference>
<dbReference type="GO" id="GO:0005524">
    <property type="term" value="F:ATP binding"/>
    <property type="evidence" value="ECO:0007669"/>
    <property type="project" value="UniProtKB-KW"/>
</dbReference>
<evidence type="ECO:0000256" key="3">
    <source>
        <dbReference type="ARBA" id="ARBA00022806"/>
    </source>
</evidence>
<feature type="region of interest" description="Disordered" evidence="6">
    <location>
        <begin position="608"/>
        <end position="633"/>
    </location>
</feature>
<evidence type="ECO:0000256" key="5">
    <source>
        <dbReference type="SAM" id="Coils"/>
    </source>
</evidence>
<dbReference type="PROSITE" id="PS51192">
    <property type="entry name" value="HELICASE_ATP_BIND_1"/>
    <property type="match status" value="1"/>
</dbReference>
<dbReference type="InterPro" id="IPR001650">
    <property type="entry name" value="Helicase_C-like"/>
</dbReference>
<dbReference type="Gene3D" id="3.40.50.300">
    <property type="entry name" value="P-loop containing nucleotide triphosphate hydrolases"/>
    <property type="match status" value="2"/>
</dbReference>
<dbReference type="InterPro" id="IPR027417">
    <property type="entry name" value="P-loop_NTPase"/>
</dbReference>